<protein>
    <submittedName>
        <fullName evidence="2">Uncharacterized protein</fullName>
    </submittedName>
</protein>
<evidence type="ECO:0000313" key="2">
    <source>
        <dbReference type="EMBL" id="KAK2178184.1"/>
    </source>
</evidence>
<gene>
    <name evidence="2" type="ORF">NP493_556g01022</name>
</gene>
<sequence length="41" mass="4655">MDARRRQSVQQTAPIKHQCLGGGFSTTNMEGCQHCNHLQER</sequence>
<accession>A0AAD9KVK6</accession>
<comment type="caution">
    <text evidence="2">The sequence shown here is derived from an EMBL/GenBank/DDBJ whole genome shotgun (WGS) entry which is preliminary data.</text>
</comment>
<dbReference type="EMBL" id="JAODUO010000556">
    <property type="protein sequence ID" value="KAK2178184.1"/>
    <property type="molecule type" value="Genomic_DNA"/>
</dbReference>
<evidence type="ECO:0000313" key="3">
    <source>
        <dbReference type="Proteomes" id="UP001209878"/>
    </source>
</evidence>
<feature type="region of interest" description="Disordered" evidence="1">
    <location>
        <begin position="1"/>
        <end position="20"/>
    </location>
</feature>
<dbReference type="Proteomes" id="UP001209878">
    <property type="component" value="Unassembled WGS sequence"/>
</dbReference>
<dbReference type="AlphaFoldDB" id="A0AAD9KVK6"/>
<name>A0AAD9KVK6_RIDPI</name>
<reference evidence="2" key="1">
    <citation type="journal article" date="2023" name="Mol. Biol. Evol.">
        <title>Third-Generation Sequencing Reveals the Adaptive Role of the Epigenome in Three Deep-Sea Polychaetes.</title>
        <authorList>
            <person name="Perez M."/>
            <person name="Aroh O."/>
            <person name="Sun Y."/>
            <person name="Lan Y."/>
            <person name="Juniper S.K."/>
            <person name="Young C.R."/>
            <person name="Angers B."/>
            <person name="Qian P.Y."/>
        </authorList>
    </citation>
    <scope>NUCLEOTIDE SEQUENCE</scope>
    <source>
        <strain evidence="2">R07B-5</strain>
    </source>
</reference>
<keyword evidence="3" id="KW-1185">Reference proteome</keyword>
<organism evidence="2 3">
    <name type="scientific">Ridgeia piscesae</name>
    <name type="common">Tubeworm</name>
    <dbReference type="NCBI Taxonomy" id="27915"/>
    <lineage>
        <taxon>Eukaryota</taxon>
        <taxon>Metazoa</taxon>
        <taxon>Spiralia</taxon>
        <taxon>Lophotrochozoa</taxon>
        <taxon>Annelida</taxon>
        <taxon>Polychaeta</taxon>
        <taxon>Sedentaria</taxon>
        <taxon>Canalipalpata</taxon>
        <taxon>Sabellida</taxon>
        <taxon>Siboglinidae</taxon>
        <taxon>Ridgeia</taxon>
    </lineage>
</organism>
<evidence type="ECO:0000256" key="1">
    <source>
        <dbReference type="SAM" id="MobiDB-lite"/>
    </source>
</evidence>
<proteinExistence type="predicted"/>